<gene>
    <name evidence="2" type="ORF">CAE01nite_12670</name>
</gene>
<dbReference type="AlphaFoldDB" id="A0A512DAP0"/>
<comment type="caution">
    <text evidence="2">The sequence shown here is derived from an EMBL/GenBank/DDBJ whole genome shotgun (WGS) entry which is preliminary data.</text>
</comment>
<keyword evidence="3" id="KW-1185">Reference proteome</keyword>
<evidence type="ECO:0000313" key="2">
    <source>
        <dbReference type="EMBL" id="GEO33542.1"/>
    </source>
</evidence>
<dbReference type="RefSeq" id="WP_146901641.1">
    <property type="nucleotide sequence ID" value="NZ_BAAARM010000002.1"/>
</dbReference>
<dbReference type="EMBL" id="BJYY01000010">
    <property type="protein sequence ID" value="GEO33542.1"/>
    <property type="molecule type" value="Genomic_DNA"/>
</dbReference>
<organism evidence="2 3">
    <name type="scientific">Cellulomonas aerilata</name>
    <dbReference type="NCBI Taxonomy" id="515326"/>
    <lineage>
        <taxon>Bacteria</taxon>
        <taxon>Bacillati</taxon>
        <taxon>Actinomycetota</taxon>
        <taxon>Actinomycetes</taxon>
        <taxon>Micrococcales</taxon>
        <taxon>Cellulomonadaceae</taxon>
        <taxon>Cellulomonas</taxon>
    </lineage>
</organism>
<dbReference type="Proteomes" id="UP000321181">
    <property type="component" value="Unassembled WGS sequence"/>
</dbReference>
<proteinExistence type="predicted"/>
<accession>A0A512DAP0</accession>
<evidence type="ECO:0000256" key="1">
    <source>
        <dbReference type="SAM" id="MobiDB-lite"/>
    </source>
</evidence>
<feature type="region of interest" description="Disordered" evidence="1">
    <location>
        <begin position="1"/>
        <end position="45"/>
    </location>
</feature>
<feature type="compositionally biased region" description="Basic and acidic residues" evidence="1">
    <location>
        <begin position="1"/>
        <end position="26"/>
    </location>
</feature>
<evidence type="ECO:0000313" key="3">
    <source>
        <dbReference type="Proteomes" id="UP000321181"/>
    </source>
</evidence>
<reference evidence="2 3" key="1">
    <citation type="submission" date="2019-07" db="EMBL/GenBank/DDBJ databases">
        <title>Whole genome shotgun sequence of Cellulomonas aerilata NBRC 106308.</title>
        <authorList>
            <person name="Hosoyama A."/>
            <person name="Uohara A."/>
            <person name="Ohji S."/>
            <person name="Ichikawa N."/>
        </authorList>
    </citation>
    <scope>NUCLEOTIDE SEQUENCE [LARGE SCALE GENOMIC DNA]</scope>
    <source>
        <strain evidence="2 3">NBRC 106308</strain>
    </source>
</reference>
<protein>
    <submittedName>
        <fullName evidence="2">Uncharacterized protein</fullName>
    </submittedName>
</protein>
<dbReference type="OrthoDB" id="5195480at2"/>
<name>A0A512DAP0_9CELL</name>
<sequence length="56" mass="6298">MGKTPFEEQREAQDFRELPDPVRLEDTVSTQATNDAPDPTMGRDADTEWLLKYGAG</sequence>